<dbReference type="InterPro" id="IPR032675">
    <property type="entry name" value="LRR_dom_sf"/>
</dbReference>
<dbReference type="SUPFAM" id="SSF52058">
    <property type="entry name" value="L domain-like"/>
    <property type="match status" value="2"/>
</dbReference>
<organism evidence="1 2">
    <name type="scientific">Cylindrotheca closterium</name>
    <dbReference type="NCBI Taxonomy" id="2856"/>
    <lineage>
        <taxon>Eukaryota</taxon>
        <taxon>Sar</taxon>
        <taxon>Stramenopiles</taxon>
        <taxon>Ochrophyta</taxon>
        <taxon>Bacillariophyta</taxon>
        <taxon>Bacillariophyceae</taxon>
        <taxon>Bacillariophycidae</taxon>
        <taxon>Bacillariales</taxon>
        <taxon>Bacillariaceae</taxon>
        <taxon>Cylindrotheca</taxon>
    </lineage>
</organism>
<dbReference type="PANTHER" id="PTHR45661">
    <property type="entry name" value="SURFACE ANTIGEN"/>
    <property type="match status" value="1"/>
</dbReference>
<keyword evidence="2" id="KW-1185">Reference proteome</keyword>
<gene>
    <name evidence="1" type="ORF">CYCCA115_LOCUS13492</name>
</gene>
<dbReference type="PANTHER" id="PTHR45661:SF3">
    <property type="entry name" value="IG-LIKE DOMAIN-CONTAINING PROTEIN"/>
    <property type="match status" value="1"/>
</dbReference>
<reference evidence="1" key="1">
    <citation type="submission" date="2023-08" db="EMBL/GenBank/DDBJ databases">
        <authorList>
            <person name="Audoor S."/>
            <person name="Bilcke G."/>
        </authorList>
    </citation>
    <scope>NUCLEOTIDE SEQUENCE</scope>
</reference>
<dbReference type="Gene3D" id="3.80.10.10">
    <property type="entry name" value="Ribonuclease Inhibitor"/>
    <property type="match status" value="3"/>
</dbReference>
<dbReference type="Pfam" id="PF13306">
    <property type="entry name" value="LRR_5"/>
    <property type="match status" value="2"/>
</dbReference>
<dbReference type="EMBL" id="CAKOGP040001803">
    <property type="protein sequence ID" value="CAJ1952318.1"/>
    <property type="molecule type" value="Genomic_DNA"/>
</dbReference>
<comment type="caution">
    <text evidence="1">The sequence shown here is derived from an EMBL/GenBank/DDBJ whole genome shotgun (WGS) entry which is preliminary data.</text>
</comment>
<dbReference type="InterPro" id="IPR053139">
    <property type="entry name" value="Surface_bspA-like"/>
</dbReference>
<sequence length="578" mass="64002">MSNVGGYCRENQDFSTEEGHARVEGTEDPISFVYLGQPSKDIPRHVIHVTMDPSVQRIENNAFQNCTSLCSLVLSKTIEKIGKWAFSGCSNLSHIQWNAQGLLNSIGSQSFQTCSSLVQLDLPHGLVRIENDAFFGCESLRSVNIPKTVESIGTMAFCGCFELVDVNLQEGLKVIGSQAFRSCTSLVDINLPNGLKLIGKSTFCWCKSLGSVVIPETVEIIEAEAFRSCSALVDVRFPGELRYIGKSAFKDCRALSAFALPVSLEEIDSFAFCSCISLIGVGVPSGMKAKFGKGCFNGCIALATISIPKSYTALYNTAFSGCYILERGDVEKRLAMDRFADLPVHDVCYNSSLATVDDLARALDSCSSSSNILEDRYLKDAFGLTPFHVVATLPNDRVDMMDCLLDRYPSEFLLIQDENGMTMMDYLLKQTSNQAVPLTQLFLQKGLVDRIWTLEGKWRLEVSLRIQAMQRDDDNDHGTMTTRQRIRDILEYVGHCMRIEMTSLVELSLWKARMDIAGNEGSAKDHGHRDSCRYQRGAEVLLDNVVGYLWGANESEVCTALSIYPVCSSSVLNMTEHN</sequence>
<evidence type="ECO:0000313" key="1">
    <source>
        <dbReference type="EMBL" id="CAJ1952318.1"/>
    </source>
</evidence>
<protein>
    <submittedName>
        <fullName evidence="1">Uncharacterized protein</fullName>
    </submittedName>
</protein>
<name>A0AAD2JHZ0_9STRA</name>
<proteinExistence type="predicted"/>
<evidence type="ECO:0000313" key="2">
    <source>
        <dbReference type="Proteomes" id="UP001295423"/>
    </source>
</evidence>
<dbReference type="InterPro" id="IPR026906">
    <property type="entry name" value="LRR_5"/>
</dbReference>
<dbReference type="AlphaFoldDB" id="A0AAD2JHZ0"/>
<dbReference type="Proteomes" id="UP001295423">
    <property type="component" value="Unassembled WGS sequence"/>
</dbReference>
<accession>A0AAD2JHZ0</accession>